<dbReference type="SMART" id="SM00388">
    <property type="entry name" value="HisKA"/>
    <property type="match status" value="1"/>
</dbReference>
<dbReference type="SMART" id="SM00387">
    <property type="entry name" value="HATPase_c"/>
    <property type="match status" value="1"/>
</dbReference>
<dbReference type="InterPro" id="IPR050956">
    <property type="entry name" value="2C_system_His_kinase"/>
</dbReference>
<sequence>MKSEWWDEIFDYSYERFTVAYTAIACLLLTIRILISIALSIDLVFTTPYIQMTLILFGLCGTMYAFKKKSRNMKKVILYIIVELFNILLKVLSYNFFQKDSTILCLTSTLVTLFFQSNIFESTWPHIFIAIKHITIWYLMDAKLFISKNFTSPLGFQIFVVVLWVTFESQKRTWLIKLFSSRQNEKEALHQFSEILRVFPDGLMIINQSFDIKFINETASRVLGDNKESLNKALGEAKLVDCDTSILELVKTNGFLSNAVIKSLGITNVGTLLYEWTITQVKWEDEDSCMIIIKDVTKMLILERSAAENKTKASIIRSVSHELRTPVNAIILMLEKLLKKSSPKLTKKLSCIKVCAHLLKFQINDILDYTKLISNHFILNNIKCDIKSSLKECVEFIKVQAKYKGIQIISKIDHLIPDNCFLDIYRIQKVVMNLLSNAIKYTNKGTIELIAIHTGSGVNIKVKDTGIGIPKIRLEQIMEMLNDDLQSCLSGLGLYISKTILKKMNSQIKVVSSQGKGSEFSFTLEIFEPFSSELTENDIPDENKICVDIPFLSYRILDRNPAQILIVDDNDFNRMCLASILKSKGIMFLEAVNGEEAIKIVMDCDKRGHELKCVIMDCNMPIIDGWEASKKIRSKLTQGIIKNSPAIIGYTAYSSSEDIQRCYDSGMVSYLTKPTAQDDLISLISKYIN</sequence>
<dbReference type="InterPro" id="IPR005467">
    <property type="entry name" value="His_kinase_dom"/>
</dbReference>
<dbReference type="PANTHER" id="PTHR43719">
    <property type="entry name" value="TWO-COMPONENT HISTIDINE KINASE"/>
    <property type="match status" value="1"/>
</dbReference>
<feature type="domain" description="Histidine kinase" evidence="4">
    <location>
        <begin position="318"/>
        <end position="528"/>
    </location>
</feature>
<dbReference type="Pfam" id="PF00072">
    <property type="entry name" value="Response_reg"/>
    <property type="match status" value="1"/>
</dbReference>
<dbReference type="Gene3D" id="3.30.565.10">
    <property type="entry name" value="Histidine kinase-like ATPase, C-terminal domain"/>
    <property type="match status" value="1"/>
</dbReference>
<feature type="transmembrane region" description="Helical" evidence="3">
    <location>
        <begin position="78"/>
        <end position="97"/>
    </location>
</feature>
<reference evidence="6 7" key="1">
    <citation type="submission" date="2016-11" db="EMBL/GenBank/DDBJ databases">
        <title>The macronuclear genome of Stentor coeruleus: a giant cell with tiny introns.</title>
        <authorList>
            <person name="Slabodnick M."/>
            <person name="Ruby J.G."/>
            <person name="Reiff S.B."/>
            <person name="Swart E.C."/>
            <person name="Gosai S."/>
            <person name="Prabakaran S."/>
            <person name="Witkowska E."/>
            <person name="Larue G.E."/>
            <person name="Fisher S."/>
            <person name="Freeman R.M."/>
            <person name="Gunawardena J."/>
            <person name="Chu W."/>
            <person name="Stover N.A."/>
            <person name="Gregory B.D."/>
            <person name="Nowacki M."/>
            <person name="Derisi J."/>
            <person name="Roy S.W."/>
            <person name="Marshall W.F."/>
            <person name="Sood P."/>
        </authorList>
    </citation>
    <scope>NUCLEOTIDE SEQUENCE [LARGE SCALE GENOMIC DNA]</scope>
    <source>
        <strain evidence="6">WM001</strain>
    </source>
</reference>
<dbReference type="Gene3D" id="1.10.287.130">
    <property type="match status" value="1"/>
</dbReference>
<dbReference type="EMBL" id="MPUH01000290">
    <property type="protein sequence ID" value="OMJ83824.1"/>
    <property type="molecule type" value="Genomic_DNA"/>
</dbReference>
<feature type="transmembrane region" description="Helical" evidence="3">
    <location>
        <begin position="20"/>
        <end position="41"/>
    </location>
</feature>
<dbReference type="InterPro" id="IPR004358">
    <property type="entry name" value="Sig_transdc_His_kin-like_C"/>
</dbReference>
<protein>
    <recommendedName>
        <fullName evidence="8">Histidine kinase</fullName>
    </recommendedName>
</protein>
<dbReference type="CDD" id="cd00082">
    <property type="entry name" value="HisKA"/>
    <property type="match status" value="1"/>
</dbReference>
<dbReference type="PROSITE" id="PS50109">
    <property type="entry name" value="HIS_KIN"/>
    <property type="match status" value="1"/>
</dbReference>
<keyword evidence="3" id="KW-0472">Membrane</keyword>
<dbReference type="InterPro" id="IPR036890">
    <property type="entry name" value="HATPase_C_sf"/>
</dbReference>
<organism evidence="6 7">
    <name type="scientific">Stentor coeruleus</name>
    <dbReference type="NCBI Taxonomy" id="5963"/>
    <lineage>
        <taxon>Eukaryota</taxon>
        <taxon>Sar</taxon>
        <taxon>Alveolata</taxon>
        <taxon>Ciliophora</taxon>
        <taxon>Postciliodesmatophora</taxon>
        <taxon>Heterotrichea</taxon>
        <taxon>Heterotrichida</taxon>
        <taxon>Stentoridae</taxon>
        <taxon>Stentor</taxon>
    </lineage>
</organism>
<dbReference type="OrthoDB" id="21225at2759"/>
<dbReference type="PRINTS" id="PR00344">
    <property type="entry name" value="BCTRLSENSOR"/>
</dbReference>
<dbReference type="CDD" id="cd17546">
    <property type="entry name" value="REC_hyHK_CKI1_RcsC-like"/>
    <property type="match status" value="1"/>
</dbReference>
<dbReference type="GO" id="GO:0000155">
    <property type="term" value="F:phosphorelay sensor kinase activity"/>
    <property type="evidence" value="ECO:0007669"/>
    <property type="project" value="InterPro"/>
</dbReference>
<dbReference type="Pfam" id="PF02518">
    <property type="entry name" value="HATPase_c"/>
    <property type="match status" value="1"/>
</dbReference>
<keyword evidence="7" id="KW-1185">Reference proteome</keyword>
<feature type="transmembrane region" description="Helical" evidence="3">
    <location>
        <begin position="150"/>
        <end position="167"/>
    </location>
</feature>
<evidence type="ECO:0000259" key="4">
    <source>
        <dbReference type="PROSITE" id="PS50109"/>
    </source>
</evidence>
<keyword evidence="3" id="KW-0812">Transmembrane</keyword>
<dbReference type="Proteomes" id="UP000187209">
    <property type="component" value="Unassembled WGS sequence"/>
</dbReference>
<keyword evidence="3" id="KW-1133">Transmembrane helix</keyword>
<gene>
    <name evidence="6" type="ORF">SteCoe_15183</name>
</gene>
<dbReference type="AlphaFoldDB" id="A0A1R2C468"/>
<feature type="domain" description="Response regulatory" evidence="5">
    <location>
        <begin position="563"/>
        <end position="688"/>
    </location>
</feature>
<dbReference type="Gene3D" id="3.40.50.2300">
    <property type="match status" value="1"/>
</dbReference>
<keyword evidence="1 2" id="KW-0597">Phosphoprotein</keyword>
<evidence type="ECO:0000256" key="3">
    <source>
        <dbReference type="SAM" id="Phobius"/>
    </source>
</evidence>
<dbReference type="InterPro" id="IPR003594">
    <property type="entry name" value="HATPase_dom"/>
</dbReference>
<name>A0A1R2C468_9CILI</name>
<dbReference type="Pfam" id="PF00512">
    <property type="entry name" value="HisKA"/>
    <property type="match status" value="1"/>
</dbReference>
<evidence type="ECO:0000256" key="2">
    <source>
        <dbReference type="PROSITE-ProRule" id="PRU00169"/>
    </source>
</evidence>
<dbReference type="InterPro" id="IPR011006">
    <property type="entry name" value="CheY-like_superfamily"/>
</dbReference>
<evidence type="ECO:0000313" key="7">
    <source>
        <dbReference type="Proteomes" id="UP000187209"/>
    </source>
</evidence>
<comment type="caution">
    <text evidence="6">The sequence shown here is derived from an EMBL/GenBank/DDBJ whole genome shotgun (WGS) entry which is preliminary data.</text>
</comment>
<dbReference type="PANTHER" id="PTHR43719:SF28">
    <property type="entry name" value="PEROXIDE STRESS-ACTIVATED HISTIDINE KINASE MAK1-RELATED"/>
    <property type="match status" value="1"/>
</dbReference>
<feature type="transmembrane region" description="Helical" evidence="3">
    <location>
        <begin position="47"/>
        <end position="66"/>
    </location>
</feature>
<dbReference type="SUPFAM" id="SSF55874">
    <property type="entry name" value="ATPase domain of HSP90 chaperone/DNA topoisomerase II/histidine kinase"/>
    <property type="match status" value="1"/>
</dbReference>
<dbReference type="InterPro" id="IPR036097">
    <property type="entry name" value="HisK_dim/P_sf"/>
</dbReference>
<evidence type="ECO:0008006" key="8">
    <source>
        <dbReference type="Google" id="ProtNLM"/>
    </source>
</evidence>
<dbReference type="InterPro" id="IPR001789">
    <property type="entry name" value="Sig_transdc_resp-reg_receiver"/>
</dbReference>
<dbReference type="SMART" id="SM00448">
    <property type="entry name" value="REC"/>
    <property type="match status" value="1"/>
</dbReference>
<evidence type="ECO:0000259" key="5">
    <source>
        <dbReference type="PROSITE" id="PS50110"/>
    </source>
</evidence>
<evidence type="ECO:0000313" key="6">
    <source>
        <dbReference type="EMBL" id="OMJ83824.1"/>
    </source>
</evidence>
<evidence type="ECO:0000256" key="1">
    <source>
        <dbReference type="ARBA" id="ARBA00022553"/>
    </source>
</evidence>
<accession>A0A1R2C468</accession>
<feature type="modified residue" description="4-aspartylphosphate" evidence="2">
    <location>
        <position position="617"/>
    </location>
</feature>
<proteinExistence type="predicted"/>
<dbReference type="PROSITE" id="PS50110">
    <property type="entry name" value="RESPONSE_REGULATORY"/>
    <property type="match status" value="1"/>
</dbReference>
<dbReference type="InterPro" id="IPR003661">
    <property type="entry name" value="HisK_dim/P_dom"/>
</dbReference>
<dbReference type="SUPFAM" id="SSF47384">
    <property type="entry name" value="Homodimeric domain of signal transducing histidine kinase"/>
    <property type="match status" value="1"/>
</dbReference>
<dbReference type="SUPFAM" id="SSF52172">
    <property type="entry name" value="CheY-like"/>
    <property type="match status" value="1"/>
</dbReference>